<dbReference type="SUPFAM" id="SSF56672">
    <property type="entry name" value="DNA/RNA polymerases"/>
    <property type="match status" value="1"/>
</dbReference>
<protein>
    <submittedName>
        <fullName evidence="1">Retrovirus-related Pol polyprotein</fullName>
    </submittedName>
</protein>
<sequence length="288" mass="32820">MISITIKYPNGVLSDVTALVDTGSPISLLKSTVVNYVSGVVPPKSDLVGINQSKLSIVDQFSADILHPDLDIPININFHVVPNDTIKSDCLLGRNFLSHPRITLSVENGQFLINFKKKSVNISFEEILSINFKNEGNSDLDIDLNIENKLPENFKIKVKQIFKNSYLTGRDIVNDDNSLHPEMIIQLKSDKQFYFRPRRLSFYEKECLQKILDNMLSKKIIRLSKSEYSSPIVLVKKKNGDYRLCVDYCELNKYIMKDRFPLPLIDDNIDLLKGKKYLSGPQGWLSSC</sequence>
<dbReference type="InterPro" id="IPR001969">
    <property type="entry name" value="Aspartic_peptidase_AS"/>
</dbReference>
<reference evidence="1" key="1">
    <citation type="submission" date="2018-04" db="EMBL/GenBank/DDBJ databases">
        <title>Transcriptome assembly of Sipha flava.</title>
        <authorList>
            <person name="Scully E.D."/>
            <person name="Geib S.M."/>
            <person name="Palmer N.A."/>
            <person name="Koch K."/>
            <person name="Bradshaw J."/>
            <person name="Heng-Moss T."/>
            <person name="Sarath G."/>
        </authorList>
    </citation>
    <scope>NUCLEOTIDE SEQUENCE</scope>
</reference>
<name>A0A2S2QFK6_9HEMI</name>
<dbReference type="CDD" id="cd00303">
    <property type="entry name" value="retropepsin_like"/>
    <property type="match status" value="1"/>
</dbReference>
<gene>
    <name evidence="1" type="primary">POL_28</name>
    <name evidence="1" type="ORF">g.174959</name>
</gene>
<dbReference type="AlphaFoldDB" id="A0A2S2QFK6"/>
<dbReference type="PANTHER" id="PTHR24559:SF444">
    <property type="entry name" value="REVERSE TRANSCRIPTASE DOMAIN-CONTAINING PROTEIN"/>
    <property type="match status" value="1"/>
</dbReference>
<organism evidence="1">
    <name type="scientific">Sipha flava</name>
    <name type="common">yellow sugarcane aphid</name>
    <dbReference type="NCBI Taxonomy" id="143950"/>
    <lineage>
        <taxon>Eukaryota</taxon>
        <taxon>Metazoa</taxon>
        <taxon>Ecdysozoa</taxon>
        <taxon>Arthropoda</taxon>
        <taxon>Hexapoda</taxon>
        <taxon>Insecta</taxon>
        <taxon>Pterygota</taxon>
        <taxon>Neoptera</taxon>
        <taxon>Paraneoptera</taxon>
        <taxon>Hemiptera</taxon>
        <taxon>Sternorrhyncha</taxon>
        <taxon>Aphidomorpha</taxon>
        <taxon>Aphidoidea</taxon>
        <taxon>Aphididae</taxon>
        <taxon>Sipha</taxon>
    </lineage>
</organism>
<dbReference type="GO" id="GO:0004190">
    <property type="term" value="F:aspartic-type endopeptidase activity"/>
    <property type="evidence" value="ECO:0007669"/>
    <property type="project" value="InterPro"/>
</dbReference>
<dbReference type="Gene3D" id="2.40.70.10">
    <property type="entry name" value="Acid Proteases"/>
    <property type="match status" value="1"/>
</dbReference>
<evidence type="ECO:0000313" key="1">
    <source>
        <dbReference type="EMBL" id="MBY76300.1"/>
    </source>
</evidence>
<dbReference type="InterPro" id="IPR053134">
    <property type="entry name" value="RNA-dir_DNA_polymerase"/>
</dbReference>
<dbReference type="GO" id="GO:0006508">
    <property type="term" value="P:proteolysis"/>
    <property type="evidence" value="ECO:0007669"/>
    <property type="project" value="InterPro"/>
</dbReference>
<dbReference type="PROSITE" id="PS00141">
    <property type="entry name" value="ASP_PROTEASE"/>
    <property type="match status" value="1"/>
</dbReference>
<dbReference type="SUPFAM" id="SSF50630">
    <property type="entry name" value="Acid proteases"/>
    <property type="match status" value="1"/>
</dbReference>
<dbReference type="GO" id="GO:0071897">
    <property type="term" value="P:DNA biosynthetic process"/>
    <property type="evidence" value="ECO:0007669"/>
    <property type="project" value="UniProtKB-ARBA"/>
</dbReference>
<dbReference type="EMBL" id="GGMS01007097">
    <property type="protein sequence ID" value="MBY76300.1"/>
    <property type="molecule type" value="Transcribed_RNA"/>
</dbReference>
<dbReference type="Gene3D" id="3.30.70.270">
    <property type="match status" value="1"/>
</dbReference>
<dbReference type="OrthoDB" id="6593760at2759"/>
<dbReference type="InterPro" id="IPR043128">
    <property type="entry name" value="Rev_trsase/Diguanyl_cyclase"/>
</dbReference>
<proteinExistence type="predicted"/>
<dbReference type="InterPro" id="IPR021109">
    <property type="entry name" value="Peptidase_aspartic_dom_sf"/>
</dbReference>
<dbReference type="InterPro" id="IPR043502">
    <property type="entry name" value="DNA/RNA_pol_sf"/>
</dbReference>
<dbReference type="Gene3D" id="3.10.10.10">
    <property type="entry name" value="HIV Type 1 Reverse Transcriptase, subunit A, domain 1"/>
    <property type="match status" value="1"/>
</dbReference>
<dbReference type="PANTHER" id="PTHR24559">
    <property type="entry name" value="TRANSPOSON TY3-I GAG-POL POLYPROTEIN"/>
    <property type="match status" value="1"/>
</dbReference>
<accession>A0A2S2QFK6</accession>